<keyword evidence="1 5" id="KW-0349">Heme</keyword>
<gene>
    <name evidence="7" type="ORF">SAMN00790413_06597</name>
</gene>
<dbReference type="InterPro" id="IPR000971">
    <property type="entry name" value="Globin"/>
</dbReference>
<evidence type="ECO:0000256" key="1">
    <source>
        <dbReference type="ARBA" id="ARBA00022617"/>
    </source>
</evidence>
<accession>A0A1W1UB38</accession>
<dbReference type="InterPro" id="IPR012292">
    <property type="entry name" value="Globin/Proto"/>
</dbReference>
<dbReference type="InterPro" id="IPR009050">
    <property type="entry name" value="Globin-like_sf"/>
</dbReference>
<dbReference type="GO" id="GO:0046872">
    <property type="term" value="F:metal ion binding"/>
    <property type="evidence" value="ECO:0007669"/>
    <property type="project" value="UniProtKB-KW"/>
</dbReference>
<keyword evidence="5" id="KW-0813">Transport</keyword>
<evidence type="ECO:0000259" key="6">
    <source>
        <dbReference type="PROSITE" id="PS01033"/>
    </source>
</evidence>
<dbReference type="PROSITE" id="PS01033">
    <property type="entry name" value="GLOBIN"/>
    <property type="match status" value="1"/>
</dbReference>
<protein>
    <submittedName>
        <fullName evidence="7">Nitric oxide dioxygenase</fullName>
    </submittedName>
</protein>
<evidence type="ECO:0000313" key="8">
    <source>
        <dbReference type="Proteomes" id="UP000192582"/>
    </source>
</evidence>
<name>A0A1W1UB38_9DEIO</name>
<dbReference type="Pfam" id="PF00042">
    <property type="entry name" value="Globin"/>
    <property type="match status" value="1"/>
</dbReference>
<keyword evidence="7" id="KW-0560">Oxidoreductase</keyword>
<keyword evidence="7" id="KW-0223">Dioxygenase</keyword>
<dbReference type="GO" id="GO:0020037">
    <property type="term" value="F:heme binding"/>
    <property type="evidence" value="ECO:0007669"/>
    <property type="project" value="InterPro"/>
</dbReference>
<keyword evidence="4" id="KW-0408">Iron</keyword>
<dbReference type="GO" id="GO:0046210">
    <property type="term" value="P:nitric oxide catabolic process"/>
    <property type="evidence" value="ECO:0007669"/>
    <property type="project" value="TreeGrafter"/>
</dbReference>
<reference evidence="7 8" key="1">
    <citation type="submission" date="2017-04" db="EMBL/GenBank/DDBJ databases">
        <authorList>
            <person name="Afonso C.L."/>
            <person name="Miller P.J."/>
            <person name="Scott M.A."/>
            <person name="Spackman E."/>
            <person name="Goraichik I."/>
            <person name="Dimitrov K.M."/>
            <person name="Suarez D.L."/>
            <person name="Swayne D.E."/>
        </authorList>
    </citation>
    <scope>NUCLEOTIDE SEQUENCE [LARGE SCALE GENOMIC DNA]</scope>
    <source>
        <strain evidence="7 8">KR-140</strain>
    </source>
</reference>
<dbReference type="AlphaFoldDB" id="A0A1W1UB38"/>
<keyword evidence="3" id="KW-0479">Metal-binding</keyword>
<feature type="domain" description="Globin" evidence="6">
    <location>
        <begin position="7"/>
        <end position="141"/>
    </location>
</feature>
<dbReference type="EMBL" id="FWWU01000002">
    <property type="protein sequence ID" value="SMB78306.1"/>
    <property type="molecule type" value="Genomic_DNA"/>
</dbReference>
<dbReference type="GO" id="GO:0008941">
    <property type="term" value="F:nitric oxide dioxygenase NAD(P)H activity"/>
    <property type="evidence" value="ECO:0007669"/>
    <property type="project" value="TreeGrafter"/>
</dbReference>
<dbReference type="PANTHER" id="PTHR43396">
    <property type="entry name" value="FLAVOHEMOPROTEIN"/>
    <property type="match status" value="1"/>
</dbReference>
<dbReference type="GO" id="GO:0071949">
    <property type="term" value="F:FAD binding"/>
    <property type="evidence" value="ECO:0007669"/>
    <property type="project" value="TreeGrafter"/>
</dbReference>
<evidence type="ECO:0000256" key="3">
    <source>
        <dbReference type="ARBA" id="ARBA00022723"/>
    </source>
</evidence>
<dbReference type="GO" id="GO:0005344">
    <property type="term" value="F:oxygen carrier activity"/>
    <property type="evidence" value="ECO:0007669"/>
    <property type="project" value="UniProtKB-KW"/>
</dbReference>
<dbReference type="Proteomes" id="UP000192582">
    <property type="component" value="Unassembled WGS sequence"/>
</dbReference>
<organism evidence="7 8">
    <name type="scientific">Deinococcus hopiensis KR-140</name>
    <dbReference type="NCBI Taxonomy" id="695939"/>
    <lineage>
        <taxon>Bacteria</taxon>
        <taxon>Thermotogati</taxon>
        <taxon>Deinococcota</taxon>
        <taxon>Deinococci</taxon>
        <taxon>Deinococcales</taxon>
        <taxon>Deinococcaceae</taxon>
        <taxon>Deinococcus</taxon>
    </lineage>
</organism>
<evidence type="ECO:0000256" key="4">
    <source>
        <dbReference type="ARBA" id="ARBA00023004"/>
    </source>
</evidence>
<dbReference type="PANTHER" id="PTHR43396:SF3">
    <property type="entry name" value="FLAVOHEMOPROTEIN"/>
    <property type="match status" value="1"/>
</dbReference>
<proteinExistence type="inferred from homology"/>
<dbReference type="RefSeq" id="WP_212648216.1">
    <property type="nucleotide sequence ID" value="NZ_FWWU01000002.1"/>
</dbReference>
<dbReference type="Gene3D" id="1.10.490.10">
    <property type="entry name" value="Globins"/>
    <property type="match status" value="1"/>
</dbReference>
<dbReference type="CDD" id="cd12131">
    <property type="entry name" value="HGbI-like"/>
    <property type="match status" value="1"/>
</dbReference>
<sequence>MTDLPPSLTPQQMALVQGSLARALPEASEVAGLFYDRLFALDPSLRALFLGDMAAQGRKLVDTLDVFAGDLTRLPALRPAMRRLGQRHADYGVRPEHYATVSEALLWALEQALGEGFTPEVRGAWEAAYAVIAREMLSGTNG</sequence>
<comment type="similarity">
    <text evidence="5">Belongs to the globin family.</text>
</comment>
<dbReference type="GO" id="GO:0019825">
    <property type="term" value="F:oxygen binding"/>
    <property type="evidence" value="ECO:0007669"/>
    <property type="project" value="InterPro"/>
</dbReference>
<evidence type="ECO:0000256" key="2">
    <source>
        <dbReference type="ARBA" id="ARBA00022621"/>
    </source>
</evidence>
<dbReference type="GO" id="GO:0071500">
    <property type="term" value="P:cellular response to nitrosative stress"/>
    <property type="evidence" value="ECO:0007669"/>
    <property type="project" value="TreeGrafter"/>
</dbReference>
<evidence type="ECO:0000256" key="5">
    <source>
        <dbReference type="RuleBase" id="RU000356"/>
    </source>
</evidence>
<dbReference type="SUPFAM" id="SSF46458">
    <property type="entry name" value="Globin-like"/>
    <property type="match status" value="1"/>
</dbReference>
<evidence type="ECO:0000313" key="7">
    <source>
        <dbReference type="EMBL" id="SMB78306.1"/>
    </source>
</evidence>
<keyword evidence="2 5" id="KW-0561">Oxygen transport</keyword>
<dbReference type="STRING" id="695939.SAMN00790413_06597"/>
<keyword evidence="8" id="KW-1185">Reference proteome</keyword>
<dbReference type="PRINTS" id="PR01907">
    <property type="entry name" value="WORMGLOBIN"/>
</dbReference>